<keyword evidence="1" id="KW-0732">Signal</keyword>
<proteinExistence type="predicted"/>
<dbReference type="Proteomes" id="UP000695022">
    <property type="component" value="Unplaced"/>
</dbReference>
<gene>
    <name evidence="3" type="primary">LOC106815592</name>
</gene>
<accession>A0ABM1ETN6</accession>
<protein>
    <submittedName>
        <fullName evidence="3">Uncharacterized protein LOC106815592</fullName>
    </submittedName>
</protein>
<name>A0ABM1ETN6_PRICU</name>
<feature type="signal peptide" evidence="1">
    <location>
        <begin position="1"/>
        <end position="23"/>
    </location>
</feature>
<evidence type="ECO:0000313" key="2">
    <source>
        <dbReference type="Proteomes" id="UP000695022"/>
    </source>
</evidence>
<reference evidence="3" key="1">
    <citation type="submission" date="2025-08" db="UniProtKB">
        <authorList>
            <consortium name="RefSeq"/>
        </authorList>
    </citation>
    <scope>IDENTIFICATION</scope>
</reference>
<feature type="chain" id="PRO_5047360429" evidence="1">
    <location>
        <begin position="24"/>
        <end position="170"/>
    </location>
</feature>
<organism evidence="2 3">
    <name type="scientific">Priapulus caudatus</name>
    <name type="common">Priapulid worm</name>
    <dbReference type="NCBI Taxonomy" id="37621"/>
    <lineage>
        <taxon>Eukaryota</taxon>
        <taxon>Metazoa</taxon>
        <taxon>Ecdysozoa</taxon>
        <taxon>Scalidophora</taxon>
        <taxon>Priapulida</taxon>
        <taxon>Priapulimorpha</taxon>
        <taxon>Priapulimorphida</taxon>
        <taxon>Priapulidae</taxon>
        <taxon>Priapulus</taxon>
    </lineage>
</organism>
<dbReference type="RefSeq" id="XP_014675557.1">
    <property type="nucleotide sequence ID" value="XM_014820071.1"/>
</dbReference>
<evidence type="ECO:0000256" key="1">
    <source>
        <dbReference type="SAM" id="SignalP"/>
    </source>
</evidence>
<sequence length="170" mass="19012">MMICKSVVISSIIIALQLTACVALTSSNRYNRNNQPITCVKDKKLDGQLLQSPDNDTVYLILDGCRNPIPNNETFNNLFRSRDCIETTRLFRTVCHCTNVEITSGAILARETDGMDLYLVTKGVKRLLSDTNTFTAFCLDSNKVITMDKKLNIVLHYVKEGLPILVGAHQ</sequence>
<evidence type="ECO:0000313" key="3">
    <source>
        <dbReference type="RefSeq" id="XP_014675557.1"/>
    </source>
</evidence>
<keyword evidence="2" id="KW-1185">Reference proteome</keyword>
<dbReference type="GeneID" id="106815592"/>